<sequence length="67" mass="7472">MNIQLNGRQQELSADIKTIAQLLASLSLEKRIVIVELNKEIINKTAYAERPIRNGDKVELIHFVGGG</sequence>
<proteinExistence type="predicted"/>
<dbReference type="Gene3D" id="3.10.20.30">
    <property type="match status" value="1"/>
</dbReference>
<dbReference type="InterPro" id="IPR003749">
    <property type="entry name" value="ThiS/MoaD-like"/>
</dbReference>
<evidence type="ECO:0000313" key="1">
    <source>
        <dbReference type="EMBL" id="PAD20134.1"/>
    </source>
</evidence>
<dbReference type="NCBIfam" id="TIGR01683">
    <property type="entry name" value="thiS"/>
    <property type="match status" value="1"/>
</dbReference>
<gene>
    <name evidence="1" type="primary">thiS</name>
    <name evidence="1" type="ORF">CHH64_15445</name>
</gene>
<dbReference type="RefSeq" id="WP_095228411.1">
    <property type="nucleotide sequence ID" value="NZ_NPBD01000016.1"/>
</dbReference>
<dbReference type="AlphaFoldDB" id="A0A268A7Q0"/>
<protein>
    <submittedName>
        <fullName evidence="1">Thiamine biosynthesis protein ThiS</fullName>
    </submittedName>
</protein>
<reference evidence="1 2" key="1">
    <citation type="submission" date="2017-07" db="EMBL/GenBank/DDBJ databases">
        <title>Isolation and whole genome analysis of endospore-forming bacteria from heroin.</title>
        <authorList>
            <person name="Kalinowski J."/>
            <person name="Ahrens B."/>
            <person name="Al-Dilaimi A."/>
            <person name="Winkler A."/>
            <person name="Wibberg D."/>
            <person name="Schleenbecker U."/>
            <person name="Ruckert C."/>
            <person name="Wolfel R."/>
            <person name="Grass G."/>
        </authorList>
    </citation>
    <scope>NUCLEOTIDE SEQUENCE [LARGE SCALE GENOMIC DNA]</scope>
    <source>
        <strain evidence="1 2">7528</strain>
    </source>
</reference>
<dbReference type="PANTHER" id="PTHR34472:SF1">
    <property type="entry name" value="SULFUR CARRIER PROTEIN THIS"/>
    <property type="match status" value="1"/>
</dbReference>
<dbReference type="CDD" id="cd00565">
    <property type="entry name" value="Ubl_ThiS"/>
    <property type="match status" value="1"/>
</dbReference>
<name>A0A268A7Q0_9BACI</name>
<dbReference type="Pfam" id="PF02597">
    <property type="entry name" value="ThiS"/>
    <property type="match status" value="1"/>
</dbReference>
<dbReference type="SUPFAM" id="SSF54285">
    <property type="entry name" value="MoaD/ThiS"/>
    <property type="match status" value="1"/>
</dbReference>
<dbReference type="InterPro" id="IPR012675">
    <property type="entry name" value="Beta-grasp_dom_sf"/>
</dbReference>
<dbReference type="OrthoDB" id="9798559at2"/>
<dbReference type="PANTHER" id="PTHR34472">
    <property type="entry name" value="SULFUR CARRIER PROTEIN THIS"/>
    <property type="match status" value="1"/>
</dbReference>
<dbReference type="Proteomes" id="UP000216013">
    <property type="component" value="Unassembled WGS sequence"/>
</dbReference>
<accession>A0A268A7Q0</accession>
<dbReference type="InterPro" id="IPR010035">
    <property type="entry name" value="Thi_S"/>
</dbReference>
<comment type="caution">
    <text evidence="1">The sequence shown here is derived from an EMBL/GenBank/DDBJ whole genome shotgun (WGS) entry which is preliminary data.</text>
</comment>
<evidence type="ECO:0000313" key="2">
    <source>
        <dbReference type="Proteomes" id="UP000216013"/>
    </source>
</evidence>
<dbReference type="InterPro" id="IPR016155">
    <property type="entry name" value="Mopterin_synth/thiamin_S_b"/>
</dbReference>
<organism evidence="1 2">
    <name type="scientific">Terribacillus saccharophilus</name>
    <dbReference type="NCBI Taxonomy" id="361277"/>
    <lineage>
        <taxon>Bacteria</taxon>
        <taxon>Bacillati</taxon>
        <taxon>Bacillota</taxon>
        <taxon>Bacilli</taxon>
        <taxon>Bacillales</taxon>
        <taxon>Bacillaceae</taxon>
        <taxon>Terribacillus</taxon>
    </lineage>
</organism>
<dbReference type="EMBL" id="NPBV01000025">
    <property type="protein sequence ID" value="PAD20134.1"/>
    <property type="molecule type" value="Genomic_DNA"/>
</dbReference>